<sequence>MTGPSRPRTAGSPLRASPQVRLKVGFVFIAMVLSVFAARLVQLQGVDPDRYAEMAAAEGSVIVSLPATRGEILDRNGDPLAESIDGRMIIADPTLTSDDAPELATFLARRLDLDYVRVLERLRVEDSRFQYIARQVPTWQAEAVVAEAEEEGFVGLFMQRDPVRIYPNGDLAANLVGFLGTPRRDGSARALAGLEDAFDDYLSGVDGEARYEMGAGTQIPLGDNTVSPAVDGTDLNLTIDNGLQHFTQGVLQQTVEGSHAESGIAIIMDSRTGEILALADYPSYDASEPQEWPKSRYRSSALTDVYEPGSTEKVLTLSSVIDAGLGRPLQQYVVPPVLNRQDQPIHDHWVHGVEHLTLTGILAKSSNIGTVLAADEFAPGELRSYLTAFGFGEETGIGLRGETKGILPEGAEWTDQVDDRIAFGQSLSVNAVQMIAAVNTIANDGVRIDPSLVDGRATLDDGTEVGTEQADERRVISTRAARQTALMMERVLDPVDGAAPLAAVPGYRIAGKTGTAQRVVDGSYDGSHTASFVGFGPTDDPRFTVYVVVHDSRTGGGGTVAGPAFAKLMSHALRRYGVPPTGTRASQLPVEW</sequence>
<evidence type="ECO:0000259" key="5">
    <source>
        <dbReference type="Pfam" id="PF00905"/>
    </source>
</evidence>
<evidence type="ECO:0000313" key="7">
    <source>
        <dbReference type="EMBL" id="WQQ25018.1"/>
    </source>
</evidence>
<comment type="similarity">
    <text evidence="2">Belongs to the transpeptidase family.</text>
</comment>
<dbReference type="Gene3D" id="3.30.450.330">
    <property type="match status" value="1"/>
</dbReference>
<dbReference type="InterPro" id="IPR001460">
    <property type="entry name" value="PCN-bd_Tpept"/>
</dbReference>
<evidence type="ECO:0000313" key="8">
    <source>
        <dbReference type="Proteomes" id="UP001327225"/>
    </source>
</evidence>
<reference evidence="8" key="1">
    <citation type="submission" date="2023-12" db="EMBL/GenBank/DDBJ databases">
        <title>Novel species in genus Nocardioides.</title>
        <authorList>
            <person name="Zhou H."/>
        </authorList>
    </citation>
    <scope>NUCLEOTIDE SEQUENCE [LARGE SCALE GENOMIC DNA]</scope>
    <source>
        <strain evidence="8">HM61</strain>
    </source>
</reference>
<keyword evidence="4" id="KW-0812">Transmembrane</keyword>
<organism evidence="7 8">
    <name type="scientific">Nocardioides bizhenqiangii</name>
    <dbReference type="NCBI Taxonomy" id="3095076"/>
    <lineage>
        <taxon>Bacteria</taxon>
        <taxon>Bacillati</taxon>
        <taxon>Actinomycetota</taxon>
        <taxon>Actinomycetes</taxon>
        <taxon>Propionibacteriales</taxon>
        <taxon>Nocardioidaceae</taxon>
        <taxon>Nocardioides</taxon>
    </lineage>
</organism>
<dbReference type="InterPro" id="IPR005311">
    <property type="entry name" value="PBP_dimer"/>
</dbReference>
<evidence type="ECO:0000259" key="6">
    <source>
        <dbReference type="Pfam" id="PF03717"/>
    </source>
</evidence>
<feature type="domain" description="Penicillin-binding protein transpeptidase" evidence="5">
    <location>
        <begin position="263"/>
        <end position="569"/>
    </location>
</feature>
<evidence type="ECO:0000256" key="2">
    <source>
        <dbReference type="ARBA" id="ARBA00007171"/>
    </source>
</evidence>
<feature type="transmembrane region" description="Helical" evidence="4">
    <location>
        <begin position="20"/>
        <end position="41"/>
    </location>
</feature>
<dbReference type="InterPro" id="IPR012338">
    <property type="entry name" value="Beta-lactam/transpept-like"/>
</dbReference>
<gene>
    <name evidence="7" type="ORF">SHK19_13695</name>
</gene>
<evidence type="ECO:0000256" key="1">
    <source>
        <dbReference type="ARBA" id="ARBA00004370"/>
    </source>
</evidence>
<dbReference type="RefSeq" id="WP_322936555.1">
    <property type="nucleotide sequence ID" value="NZ_CP141059.1"/>
</dbReference>
<dbReference type="SUPFAM" id="SSF56601">
    <property type="entry name" value="beta-lactamase/transpeptidase-like"/>
    <property type="match status" value="1"/>
</dbReference>
<dbReference type="PANTHER" id="PTHR30627">
    <property type="entry name" value="PEPTIDOGLYCAN D,D-TRANSPEPTIDASE"/>
    <property type="match status" value="1"/>
</dbReference>
<feature type="domain" description="Penicillin-binding protein dimerisation" evidence="6">
    <location>
        <begin position="65"/>
        <end position="215"/>
    </location>
</feature>
<evidence type="ECO:0000256" key="4">
    <source>
        <dbReference type="SAM" id="Phobius"/>
    </source>
</evidence>
<comment type="subcellular location">
    <subcellularLocation>
        <location evidence="1">Membrane</location>
    </subcellularLocation>
</comment>
<dbReference type="InterPro" id="IPR036138">
    <property type="entry name" value="PBP_dimer_sf"/>
</dbReference>
<dbReference type="Pfam" id="PF03717">
    <property type="entry name" value="PBP_dimer"/>
    <property type="match status" value="1"/>
</dbReference>
<dbReference type="Gene3D" id="3.90.1310.10">
    <property type="entry name" value="Penicillin-binding protein 2a (Domain 2)"/>
    <property type="match status" value="1"/>
</dbReference>
<dbReference type="InterPro" id="IPR050515">
    <property type="entry name" value="Beta-lactam/transpept"/>
</dbReference>
<accession>A0ABZ0ZKY5</accession>
<evidence type="ECO:0000256" key="3">
    <source>
        <dbReference type="ARBA" id="ARBA00023136"/>
    </source>
</evidence>
<dbReference type="Pfam" id="PF00905">
    <property type="entry name" value="Transpeptidase"/>
    <property type="match status" value="1"/>
</dbReference>
<keyword evidence="8" id="KW-1185">Reference proteome</keyword>
<name>A0ABZ0ZKY5_9ACTN</name>
<dbReference type="SUPFAM" id="SSF56519">
    <property type="entry name" value="Penicillin binding protein dimerisation domain"/>
    <property type="match status" value="1"/>
</dbReference>
<dbReference type="Proteomes" id="UP001327225">
    <property type="component" value="Chromosome"/>
</dbReference>
<keyword evidence="3 4" id="KW-0472">Membrane</keyword>
<dbReference type="EMBL" id="CP141059">
    <property type="protein sequence ID" value="WQQ25018.1"/>
    <property type="molecule type" value="Genomic_DNA"/>
</dbReference>
<dbReference type="PANTHER" id="PTHR30627:SF1">
    <property type="entry name" value="PEPTIDOGLYCAN D,D-TRANSPEPTIDASE FTSI"/>
    <property type="match status" value="1"/>
</dbReference>
<proteinExistence type="inferred from homology"/>
<keyword evidence="4" id="KW-1133">Transmembrane helix</keyword>
<dbReference type="Gene3D" id="3.40.710.10">
    <property type="entry name" value="DD-peptidase/beta-lactamase superfamily"/>
    <property type="match status" value="1"/>
</dbReference>
<protein>
    <submittedName>
        <fullName evidence="7">Penicillin-binding protein 2</fullName>
    </submittedName>
</protein>